<organism>
    <name type="scientific">Methanosarcina barkeri</name>
    <dbReference type="NCBI Taxonomy" id="2208"/>
    <lineage>
        <taxon>Archaea</taxon>
        <taxon>Methanobacteriati</taxon>
        <taxon>Methanobacteriota</taxon>
        <taxon>Stenosarchaea group</taxon>
        <taxon>Methanomicrobia</taxon>
        <taxon>Methanosarcinales</taxon>
        <taxon>Methanosarcinaceae</taxon>
        <taxon>Methanosarcina</taxon>
    </lineage>
</organism>
<keyword id="KW-0903">Direct protein sequencing</keyword>
<name>Q9UWG4_METBA</name>
<reference key="1">
    <citation type="journal article" date="1996" name="J. Bacteriol.">
        <title>Coenzyme M methylase activity of the 480-kilodalton corrinoid protein from Methanosarcina barkeri.</title>
        <authorList>
            <person name="Tallant T.C."/>
            <person name="Krzycki J.A."/>
        </authorList>
    </citation>
    <scope>PROTEIN SEQUENCE</scope>
</reference>
<proteinExistence type="evidence at protein level"/>
<dbReference type="AlphaFoldDB" id="Q9UWG4"/>
<sequence length="24" mass="2636">MVSEMTPTRRVMAAVLGGRVDYVP</sequence>
<protein>
    <submittedName>
        <fullName>METHYLCOBALAMIN:coenzyme M methyltransferase</fullName>
    </submittedName>
</protein>
<accession>Q9UWG4</accession>